<dbReference type="EMBL" id="JAQQWI010000007">
    <property type="protein sequence ID" value="KAK8027768.1"/>
    <property type="molecule type" value="Genomic_DNA"/>
</dbReference>
<dbReference type="Proteomes" id="UP001396898">
    <property type="component" value="Unassembled WGS sequence"/>
</dbReference>
<gene>
    <name evidence="2" type="ORF">PG991_004824</name>
</gene>
<sequence length="99" mass="11262">MYTSAFFLSIILLSEASAAGPLRRRERTHAEQPCCLCRFRRGQPQCDVISTRDVIYPCSFVVVFSRGSCRVVVVARVDIDAVPHSGFHRRYFFIYIVSG</sequence>
<accession>A0ABR1S7L2</accession>
<keyword evidence="3" id="KW-1185">Reference proteome</keyword>
<name>A0ABR1S7L2_9PEZI</name>
<reference evidence="2 3" key="1">
    <citation type="submission" date="2023-01" db="EMBL/GenBank/DDBJ databases">
        <title>Analysis of 21 Apiospora genomes using comparative genomics revels a genus with tremendous synthesis potential of carbohydrate active enzymes and secondary metabolites.</title>
        <authorList>
            <person name="Sorensen T."/>
        </authorList>
    </citation>
    <scope>NUCLEOTIDE SEQUENCE [LARGE SCALE GENOMIC DNA]</scope>
    <source>
        <strain evidence="2 3">CBS 20057</strain>
    </source>
</reference>
<feature type="signal peptide" evidence="1">
    <location>
        <begin position="1"/>
        <end position="18"/>
    </location>
</feature>
<evidence type="ECO:0008006" key="4">
    <source>
        <dbReference type="Google" id="ProtNLM"/>
    </source>
</evidence>
<organism evidence="2 3">
    <name type="scientific">Apiospora marii</name>
    <dbReference type="NCBI Taxonomy" id="335849"/>
    <lineage>
        <taxon>Eukaryota</taxon>
        <taxon>Fungi</taxon>
        <taxon>Dikarya</taxon>
        <taxon>Ascomycota</taxon>
        <taxon>Pezizomycotina</taxon>
        <taxon>Sordariomycetes</taxon>
        <taxon>Xylariomycetidae</taxon>
        <taxon>Amphisphaeriales</taxon>
        <taxon>Apiosporaceae</taxon>
        <taxon>Apiospora</taxon>
    </lineage>
</organism>
<comment type="caution">
    <text evidence="2">The sequence shown here is derived from an EMBL/GenBank/DDBJ whole genome shotgun (WGS) entry which is preliminary data.</text>
</comment>
<protein>
    <recommendedName>
        <fullName evidence="4">Secreted protein</fullName>
    </recommendedName>
</protein>
<evidence type="ECO:0000313" key="2">
    <source>
        <dbReference type="EMBL" id="KAK8027768.1"/>
    </source>
</evidence>
<evidence type="ECO:0000256" key="1">
    <source>
        <dbReference type="SAM" id="SignalP"/>
    </source>
</evidence>
<proteinExistence type="predicted"/>
<keyword evidence="1" id="KW-0732">Signal</keyword>
<feature type="chain" id="PRO_5046348058" description="Secreted protein" evidence="1">
    <location>
        <begin position="19"/>
        <end position="99"/>
    </location>
</feature>
<evidence type="ECO:0000313" key="3">
    <source>
        <dbReference type="Proteomes" id="UP001396898"/>
    </source>
</evidence>